<accession>A0AAV5JFJ4</accession>
<organism evidence="2 3">
    <name type="scientific">Rubroshorea leprosula</name>
    <dbReference type="NCBI Taxonomy" id="152421"/>
    <lineage>
        <taxon>Eukaryota</taxon>
        <taxon>Viridiplantae</taxon>
        <taxon>Streptophyta</taxon>
        <taxon>Embryophyta</taxon>
        <taxon>Tracheophyta</taxon>
        <taxon>Spermatophyta</taxon>
        <taxon>Magnoliopsida</taxon>
        <taxon>eudicotyledons</taxon>
        <taxon>Gunneridae</taxon>
        <taxon>Pentapetalae</taxon>
        <taxon>rosids</taxon>
        <taxon>malvids</taxon>
        <taxon>Malvales</taxon>
        <taxon>Dipterocarpaceae</taxon>
        <taxon>Rubroshorea</taxon>
    </lineage>
</organism>
<protein>
    <submittedName>
        <fullName evidence="2">Uncharacterized protein</fullName>
    </submittedName>
</protein>
<gene>
    <name evidence="2" type="ORF">SLEP1_g22766</name>
</gene>
<evidence type="ECO:0000313" key="3">
    <source>
        <dbReference type="Proteomes" id="UP001054252"/>
    </source>
</evidence>
<evidence type="ECO:0000256" key="1">
    <source>
        <dbReference type="SAM" id="MobiDB-lite"/>
    </source>
</evidence>
<comment type="caution">
    <text evidence="2">The sequence shown here is derived from an EMBL/GenBank/DDBJ whole genome shotgun (WGS) entry which is preliminary data.</text>
</comment>
<feature type="region of interest" description="Disordered" evidence="1">
    <location>
        <begin position="337"/>
        <end position="378"/>
    </location>
</feature>
<evidence type="ECO:0000313" key="2">
    <source>
        <dbReference type="EMBL" id="GKV11511.1"/>
    </source>
</evidence>
<proteinExistence type="predicted"/>
<dbReference type="AlphaFoldDB" id="A0AAV5JFJ4"/>
<sequence>MSYEETVSVGGSEEVRALEYGDMGMTSESFDSERTKEGVGRSEVVGVEGDRVPITIVEVEGRRERYYDVDADIVSEVKQYEFELETKASLGYLVESYEISSGVLIRLAGVEERACSAPWDHWMLVYAHYLAAGLSAECIEATELYGPSALSEGVAIPKKSRKKSKTLTKEAGEVGAGKELVPSTSIGVEEKKRRVVEEVDGGNEVLQFVPRPPLVELDPELREFEVEGVETTTRARRFINATFLEVDKRQARDEALRYCGAIVVKHALESVSWVNGLTQEFMESVKDRSLLQRQKVKAKYPEVDIMKINFEGRTVFSPNFDFEFMAVEEEEAKVEETEVGAGVGGAEVDESQPPLQVEVHLVPSDDEQPHLPAKQQPT</sequence>
<reference evidence="2 3" key="1">
    <citation type="journal article" date="2021" name="Commun. Biol.">
        <title>The genome of Shorea leprosula (Dipterocarpaceae) highlights the ecological relevance of drought in aseasonal tropical rainforests.</title>
        <authorList>
            <person name="Ng K.K.S."/>
            <person name="Kobayashi M.J."/>
            <person name="Fawcett J.A."/>
            <person name="Hatakeyama M."/>
            <person name="Paape T."/>
            <person name="Ng C.H."/>
            <person name="Ang C.C."/>
            <person name="Tnah L.H."/>
            <person name="Lee C.T."/>
            <person name="Nishiyama T."/>
            <person name="Sese J."/>
            <person name="O'Brien M.J."/>
            <person name="Copetti D."/>
            <person name="Mohd Noor M.I."/>
            <person name="Ong R.C."/>
            <person name="Putra M."/>
            <person name="Sireger I.Z."/>
            <person name="Indrioko S."/>
            <person name="Kosugi Y."/>
            <person name="Izuno A."/>
            <person name="Isagi Y."/>
            <person name="Lee S.L."/>
            <person name="Shimizu K.K."/>
        </authorList>
    </citation>
    <scope>NUCLEOTIDE SEQUENCE [LARGE SCALE GENOMIC DNA]</scope>
    <source>
        <strain evidence="2">214</strain>
    </source>
</reference>
<keyword evidence="3" id="KW-1185">Reference proteome</keyword>
<name>A0AAV5JFJ4_9ROSI</name>
<dbReference type="EMBL" id="BPVZ01000034">
    <property type="protein sequence ID" value="GKV11511.1"/>
    <property type="molecule type" value="Genomic_DNA"/>
</dbReference>
<dbReference type="Proteomes" id="UP001054252">
    <property type="component" value="Unassembled WGS sequence"/>
</dbReference>